<keyword evidence="4" id="KW-1185">Reference proteome</keyword>
<dbReference type="Gene3D" id="3.90.950.20">
    <property type="entry name" value="CinA-like"/>
    <property type="match status" value="1"/>
</dbReference>
<dbReference type="RefSeq" id="WP_168052482.1">
    <property type="nucleotide sequence ID" value="NZ_JAATJR010000006.1"/>
</dbReference>
<keyword evidence="1" id="KW-0472">Membrane</keyword>
<keyword evidence="1" id="KW-0812">Transmembrane</keyword>
<proteinExistence type="predicted"/>
<dbReference type="SUPFAM" id="SSF142433">
    <property type="entry name" value="CinA-like"/>
    <property type="match status" value="1"/>
</dbReference>
<accession>A0ABX1F4J5</accession>
<protein>
    <submittedName>
        <fullName evidence="3">CinA family protein</fullName>
    </submittedName>
</protein>
<dbReference type="NCBIfam" id="TIGR00199">
    <property type="entry name" value="PncC_domain"/>
    <property type="match status" value="1"/>
</dbReference>
<dbReference type="Proteomes" id="UP000765160">
    <property type="component" value="Unassembled WGS sequence"/>
</dbReference>
<sequence>MLPATTLEEAQRVLALLQSRDLTLATAESCTGGLIAAALTAVPGFSATMLAGYVTYSNEAKTRMLGVPAPLIEAVGAVSEPVARQMAEGAVQDAGADVAVSCTGIAGPTGGSAEKPVGLVHLACALRGAPTLAEHHIFPDDRTAIRAATVAAAFALIRRALEHTA</sequence>
<name>A0ABX1F4J5_9PROT</name>
<organism evidence="3 4">
    <name type="scientific">Falsiroseomonas frigidaquae</name>
    <dbReference type="NCBI Taxonomy" id="487318"/>
    <lineage>
        <taxon>Bacteria</taxon>
        <taxon>Pseudomonadati</taxon>
        <taxon>Pseudomonadota</taxon>
        <taxon>Alphaproteobacteria</taxon>
        <taxon>Acetobacterales</taxon>
        <taxon>Roseomonadaceae</taxon>
        <taxon>Falsiroseomonas</taxon>
    </lineage>
</organism>
<keyword evidence="1" id="KW-1133">Transmembrane helix</keyword>
<gene>
    <name evidence="3" type="ORF">HB662_21165</name>
</gene>
<evidence type="ECO:0000313" key="4">
    <source>
        <dbReference type="Proteomes" id="UP000765160"/>
    </source>
</evidence>
<evidence type="ECO:0000313" key="3">
    <source>
        <dbReference type="EMBL" id="NKE47301.1"/>
    </source>
</evidence>
<feature type="transmembrane region" description="Helical" evidence="1">
    <location>
        <begin position="34"/>
        <end position="56"/>
    </location>
</feature>
<evidence type="ECO:0000256" key="1">
    <source>
        <dbReference type="SAM" id="Phobius"/>
    </source>
</evidence>
<dbReference type="InterPro" id="IPR008136">
    <property type="entry name" value="CinA_C"/>
</dbReference>
<dbReference type="InterPro" id="IPR036653">
    <property type="entry name" value="CinA-like_C"/>
</dbReference>
<feature type="domain" description="CinA C-terminal" evidence="2">
    <location>
        <begin position="10"/>
        <end position="160"/>
    </location>
</feature>
<dbReference type="EMBL" id="JAAVTX010000006">
    <property type="protein sequence ID" value="NKE47301.1"/>
    <property type="molecule type" value="Genomic_DNA"/>
</dbReference>
<evidence type="ECO:0000259" key="2">
    <source>
        <dbReference type="Pfam" id="PF02464"/>
    </source>
</evidence>
<dbReference type="Pfam" id="PF02464">
    <property type="entry name" value="CinA"/>
    <property type="match status" value="1"/>
</dbReference>
<reference evidence="3 4" key="1">
    <citation type="submission" date="2020-03" db="EMBL/GenBank/DDBJ databases">
        <title>Roseomonas selenitidurans sp. nov. isolated from soil.</title>
        <authorList>
            <person name="Liu H."/>
        </authorList>
    </citation>
    <scope>NUCLEOTIDE SEQUENCE [LARGE SCALE GENOMIC DNA]</scope>
    <source>
        <strain evidence="3 4">JCM 15073</strain>
    </source>
</reference>
<comment type="caution">
    <text evidence="3">The sequence shown here is derived from an EMBL/GenBank/DDBJ whole genome shotgun (WGS) entry which is preliminary data.</text>
</comment>